<evidence type="ECO:0000313" key="5">
    <source>
        <dbReference type="Proteomes" id="UP001596023"/>
    </source>
</evidence>
<keyword evidence="1" id="KW-0378">Hydrolase</keyword>
<dbReference type="Pfam" id="PF04851">
    <property type="entry name" value="ResIII"/>
    <property type="match status" value="1"/>
</dbReference>
<proteinExistence type="predicted"/>
<dbReference type="SUPFAM" id="SSF56024">
    <property type="entry name" value="Phospholipase D/nuclease"/>
    <property type="match status" value="1"/>
</dbReference>
<dbReference type="PANTHER" id="PTHR45766">
    <property type="entry name" value="DNA ANNEALING HELICASE AND ENDONUCLEASE ZRANB3 FAMILY MEMBER"/>
    <property type="match status" value="1"/>
</dbReference>
<dbReference type="Proteomes" id="UP001596023">
    <property type="component" value="Unassembled WGS sequence"/>
</dbReference>
<dbReference type="InterPro" id="IPR049730">
    <property type="entry name" value="SNF2/RAD54-like_C"/>
</dbReference>
<dbReference type="InterPro" id="IPR014001">
    <property type="entry name" value="Helicase_ATP-bd"/>
</dbReference>
<accession>A0ABV9KRU7</accession>
<dbReference type="RefSeq" id="WP_379994131.1">
    <property type="nucleotide sequence ID" value="NZ_JBHSGN010000036.1"/>
</dbReference>
<sequence length="1092" mass="126086">MSSKFFNNNVGNTLFDKLKGVASEMANFNRFLAVVGFFRSSGYFKLRKELGDVEEIKILVGINIDDIFRKHNKALLMLSNGEKAKEIYQKDFKEDIVNARYAQDVEEGILQMCDDLVSGRLQMRIHDQKNLHAKFYLCLPYHHTENSDGWVIMGSSNISDSGLGITQSPRYELNVAMKDYDDVKYCSNEFNLLWEQSIPLTADDIESYKKKTYLGYQPTPYELYIKVLIDTFGDQVEDDFTIQLPEGVKDLKYQKDAVIQGYQMLMRHNGLFLADVVGLGKTMIATMIAKRFMEVNGKNTNVLVVYPPALEDNWKNTFKLFGISKKAQFVTNGSLSKILDSKAQYKDKEEFDLIIVDEAHGFRSDSSGKYDELQKICKSPCCNAGLLKSLQKKVMLLSATPLNNRPDDLQNQLLLFQNSQSCTIDGVPNLKAFFSPLVLEYKKLMRERDTRDVTTEVDKLYETIREKVIDKVTVRRTRNNIINAPDYSADIKSQGIVFPHILPPHELVYKMDEDTSVRFYATLAALSDESYEQHLFYARYRAVEFLRPELRKKYGNAEHIGQTLAGIYRVHMVKRLESSFHAFKKSLHTLLRITNDMLKMFDENKVIIAPDLKIKDLQAKDMELDQIIELALEKGYLESDILYRAEDFSPEFITMLQNDKEVLERLNADWNKENEDPKFDEFKIRLETEFMNADLNPAGKLVLFSESVDTLEYLNKRLTGELGREDVLMITAANRNRMGQAIKENFDANSVVKKNTYNIIITSDVLAEGVNLHRSNVIVNYDSPWNATRLMQRIGRVNRIGSVADNIYNYMFYPSQQGDKEIQLYKNALVKLQGFHSAFGEDAQIYSKEEIVKQFTLFDNNVKDSVDKKIALLREVRELYNCDRKLYHKIKNLPMKSRVMRDTGKNSRKSVIFVSSSVKTEFYLATDKQVEAIDFLEAVKYLEAKPEELPAPFMNEEKHYKHVNKALNIYTTEYVEASDTASINRTDLDKISLEANKFLRTIKQITTDTELTSQCDVLMAYINEGVYAKLPRYLRTLSREYKNDREQIKLNEYNIQVAISGLIDEYQTMSKEQRHEIADISDPQIIISESFI</sequence>
<keyword evidence="4" id="KW-0547">Nucleotide-binding</keyword>
<gene>
    <name evidence="4" type="ORF">ACFO6W_04310</name>
</gene>
<dbReference type="PROSITE" id="PS51194">
    <property type="entry name" value="HELICASE_CTER"/>
    <property type="match status" value="1"/>
</dbReference>
<evidence type="ECO:0000256" key="1">
    <source>
        <dbReference type="ARBA" id="ARBA00022801"/>
    </source>
</evidence>
<dbReference type="InterPro" id="IPR001650">
    <property type="entry name" value="Helicase_C-like"/>
</dbReference>
<dbReference type="CDD" id="cd18793">
    <property type="entry name" value="SF2_C_SNF"/>
    <property type="match status" value="1"/>
</dbReference>
<dbReference type="Gene3D" id="3.40.50.10810">
    <property type="entry name" value="Tandem AAA-ATPase domain"/>
    <property type="match status" value="1"/>
</dbReference>
<feature type="domain" description="Helicase C-terminal" evidence="3">
    <location>
        <begin position="678"/>
        <end position="851"/>
    </location>
</feature>
<keyword evidence="5" id="KW-1185">Reference proteome</keyword>
<dbReference type="CDD" id="cd09178">
    <property type="entry name" value="PLDc_N_Snf2_like"/>
    <property type="match status" value="1"/>
</dbReference>
<dbReference type="PANTHER" id="PTHR45766:SF6">
    <property type="entry name" value="SWI_SNF-RELATED MATRIX-ASSOCIATED ACTIN-DEPENDENT REGULATOR OF CHROMATIN SUBFAMILY A-LIKE PROTEIN 1"/>
    <property type="match status" value="1"/>
</dbReference>
<dbReference type="InterPro" id="IPR027417">
    <property type="entry name" value="P-loop_NTPase"/>
</dbReference>
<organism evidence="4 5">
    <name type="scientific">Dysgonomonas termitidis</name>
    <dbReference type="NCBI Taxonomy" id="1516126"/>
    <lineage>
        <taxon>Bacteria</taxon>
        <taxon>Pseudomonadati</taxon>
        <taxon>Bacteroidota</taxon>
        <taxon>Bacteroidia</taxon>
        <taxon>Bacteroidales</taxon>
        <taxon>Dysgonomonadaceae</taxon>
        <taxon>Dysgonomonas</taxon>
    </lineage>
</organism>
<dbReference type="InterPro" id="IPR038718">
    <property type="entry name" value="SNF2-like_sf"/>
</dbReference>
<dbReference type="PROSITE" id="PS51192">
    <property type="entry name" value="HELICASE_ATP_BIND_1"/>
    <property type="match status" value="1"/>
</dbReference>
<evidence type="ECO:0000313" key="4">
    <source>
        <dbReference type="EMBL" id="MFC4672910.1"/>
    </source>
</evidence>
<evidence type="ECO:0000259" key="3">
    <source>
        <dbReference type="PROSITE" id="PS51194"/>
    </source>
</evidence>
<name>A0ABV9KRU7_9BACT</name>
<dbReference type="SUPFAM" id="SSF52540">
    <property type="entry name" value="P-loop containing nucleoside triphosphate hydrolases"/>
    <property type="match status" value="1"/>
</dbReference>
<feature type="domain" description="Helicase ATP-binding" evidence="2">
    <location>
        <begin position="262"/>
        <end position="419"/>
    </location>
</feature>
<protein>
    <submittedName>
        <fullName evidence="4">Helicase-related protein</fullName>
    </submittedName>
</protein>
<dbReference type="Pfam" id="PF00271">
    <property type="entry name" value="Helicase_C"/>
    <property type="match status" value="1"/>
</dbReference>
<dbReference type="InterPro" id="IPR006935">
    <property type="entry name" value="Helicase/UvrB_N"/>
</dbReference>
<dbReference type="SMART" id="SM00490">
    <property type="entry name" value="HELICc"/>
    <property type="match status" value="1"/>
</dbReference>
<keyword evidence="4" id="KW-0347">Helicase</keyword>
<keyword evidence="4" id="KW-0067">ATP-binding</keyword>
<dbReference type="Gene3D" id="3.30.870.10">
    <property type="entry name" value="Endonuclease Chain A"/>
    <property type="match status" value="1"/>
</dbReference>
<dbReference type="Gene3D" id="3.40.50.300">
    <property type="entry name" value="P-loop containing nucleotide triphosphate hydrolases"/>
    <property type="match status" value="1"/>
</dbReference>
<evidence type="ECO:0000259" key="2">
    <source>
        <dbReference type="PROSITE" id="PS51192"/>
    </source>
</evidence>
<dbReference type="EMBL" id="JBHSGN010000036">
    <property type="protein sequence ID" value="MFC4672910.1"/>
    <property type="molecule type" value="Genomic_DNA"/>
</dbReference>
<dbReference type="SMART" id="SM00487">
    <property type="entry name" value="DEXDc"/>
    <property type="match status" value="1"/>
</dbReference>
<reference evidence="5" key="1">
    <citation type="journal article" date="2019" name="Int. J. Syst. Evol. Microbiol.">
        <title>The Global Catalogue of Microorganisms (GCM) 10K type strain sequencing project: providing services to taxonomists for standard genome sequencing and annotation.</title>
        <authorList>
            <consortium name="The Broad Institute Genomics Platform"/>
            <consortium name="The Broad Institute Genome Sequencing Center for Infectious Disease"/>
            <person name="Wu L."/>
            <person name="Ma J."/>
        </authorList>
    </citation>
    <scope>NUCLEOTIDE SEQUENCE [LARGE SCALE GENOMIC DNA]</scope>
    <source>
        <strain evidence="5">CCUG 66188</strain>
    </source>
</reference>
<comment type="caution">
    <text evidence="4">The sequence shown here is derived from an EMBL/GenBank/DDBJ whole genome shotgun (WGS) entry which is preliminary data.</text>
</comment>
<dbReference type="GO" id="GO:0004386">
    <property type="term" value="F:helicase activity"/>
    <property type="evidence" value="ECO:0007669"/>
    <property type="project" value="UniProtKB-KW"/>
</dbReference>